<dbReference type="Pfam" id="PF00822">
    <property type="entry name" value="PMP22_Claudin"/>
    <property type="match status" value="1"/>
</dbReference>
<evidence type="ECO:0000256" key="6">
    <source>
        <dbReference type="ARBA" id="ARBA00069114"/>
    </source>
</evidence>
<organism evidence="8 9">
    <name type="scientific">Catagonus wagneri</name>
    <name type="common">Chacoan peccary</name>
    <dbReference type="NCBI Taxonomy" id="51154"/>
    <lineage>
        <taxon>Eukaryota</taxon>
        <taxon>Metazoa</taxon>
        <taxon>Chordata</taxon>
        <taxon>Craniata</taxon>
        <taxon>Vertebrata</taxon>
        <taxon>Euteleostomi</taxon>
        <taxon>Mammalia</taxon>
        <taxon>Eutheria</taxon>
        <taxon>Laurasiatheria</taxon>
        <taxon>Artiodactyla</taxon>
        <taxon>Suina</taxon>
        <taxon>Tayassuidae</taxon>
        <taxon>Catagonus</taxon>
    </lineage>
</organism>
<dbReference type="Proteomes" id="UP000694540">
    <property type="component" value="Unplaced"/>
</dbReference>
<feature type="transmembrane region" description="Helical" evidence="7">
    <location>
        <begin position="95"/>
        <end position="115"/>
    </location>
</feature>
<protein>
    <recommendedName>
        <fullName evidence="6">Claudin domain-containing protein 2</fullName>
    </recommendedName>
</protein>
<gene>
    <name evidence="8" type="primary">CLDND2</name>
</gene>
<reference evidence="8" key="1">
    <citation type="submission" date="2025-08" db="UniProtKB">
        <authorList>
            <consortium name="Ensembl"/>
        </authorList>
    </citation>
    <scope>IDENTIFICATION</scope>
</reference>
<feature type="transmembrane region" description="Helical" evidence="7">
    <location>
        <begin position="12"/>
        <end position="32"/>
    </location>
</feature>
<reference evidence="8" key="2">
    <citation type="submission" date="2025-09" db="UniProtKB">
        <authorList>
            <consortium name="Ensembl"/>
        </authorList>
    </citation>
    <scope>IDENTIFICATION</scope>
</reference>
<evidence type="ECO:0000256" key="2">
    <source>
        <dbReference type="ARBA" id="ARBA00006864"/>
    </source>
</evidence>
<dbReference type="PANTHER" id="PTHR10671">
    <property type="entry name" value="EPITHELIAL MEMBRANE PROTEIN-RELATED"/>
    <property type="match status" value="1"/>
</dbReference>
<dbReference type="GO" id="GO:0005886">
    <property type="term" value="C:plasma membrane"/>
    <property type="evidence" value="ECO:0007669"/>
    <property type="project" value="TreeGrafter"/>
</dbReference>
<dbReference type="Gene3D" id="1.20.140.150">
    <property type="match status" value="1"/>
</dbReference>
<feature type="transmembrane region" description="Helical" evidence="7">
    <location>
        <begin position="127"/>
        <end position="149"/>
    </location>
</feature>
<accession>A0A8C3YIA9</accession>
<feature type="transmembrane region" description="Helical" evidence="7">
    <location>
        <begin position="61"/>
        <end position="83"/>
    </location>
</feature>
<proteinExistence type="inferred from homology"/>
<name>A0A8C3YIA9_9CETA</name>
<sequence>MGVKRSLQTGGIWLGFLANILTVLSTASNYWIRSSGGHSGLWQECKEGICSNIPCQTMLTVTGACMVLAGGCSIVGLMMGLRIRCHEGDLRGKTTSAIFFLGGLLLLIALTGYTAKNAWKDDVFFSWSYFSGWLALPFSILAGFCFLLADMILQSTDAISGFPVCL</sequence>
<dbReference type="InterPro" id="IPR050579">
    <property type="entry name" value="PMP-22/EMP/MP20-like"/>
</dbReference>
<dbReference type="GeneTree" id="ENSGT01050000244814"/>
<evidence type="ECO:0000313" key="8">
    <source>
        <dbReference type="Ensembl" id="ENSCWAP00000016969.1"/>
    </source>
</evidence>
<dbReference type="PANTHER" id="PTHR10671:SF30">
    <property type="entry name" value="CLAUDIN DOMAIN-CONTAINING PROTEIN 2"/>
    <property type="match status" value="1"/>
</dbReference>
<evidence type="ECO:0000313" key="9">
    <source>
        <dbReference type="Proteomes" id="UP000694540"/>
    </source>
</evidence>
<dbReference type="FunFam" id="1.20.140.150:FF:000032">
    <property type="entry name" value="Claudin domain containing 2"/>
    <property type="match status" value="1"/>
</dbReference>
<evidence type="ECO:0000256" key="3">
    <source>
        <dbReference type="ARBA" id="ARBA00022692"/>
    </source>
</evidence>
<dbReference type="InterPro" id="IPR004031">
    <property type="entry name" value="PMP22/EMP/MP20/Claudin"/>
</dbReference>
<evidence type="ECO:0000256" key="5">
    <source>
        <dbReference type="ARBA" id="ARBA00023136"/>
    </source>
</evidence>
<keyword evidence="9" id="KW-1185">Reference proteome</keyword>
<evidence type="ECO:0000256" key="4">
    <source>
        <dbReference type="ARBA" id="ARBA00022989"/>
    </source>
</evidence>
<keyword evidence="3 7" id="KW-0812">Transmembrane</keyword>
<comment type="similarity">
    <text evidence="2">Belongs to the PMP-22/EMP/MP20 family.</text>
</comment>
<keyword evidence="4 7" id="KW-1133">Transmembrane helix</keyword>
<comment type="subcellular location">
    <subcellularLocation>
        <location evidence="1">Membrane</location>
        <topology evidence="1">Multi-pass membrane protein</topology>
    </subcellularLocation>
</comment>
<evidence type="ECO:0000256" key="7">
    <source>
        <dbReference type="SAM" id="Phobius"/>
    </source>
</evidence>
<keyword evidence="5 7" id="KW-0472">Membrane</keyword>
<evidence type="ECO:0000256" key="1">
    <source>
        <dbReference type="ARBA" id="ARBA00004141"/>
    </source>
</evidence>
<dbReference type="Ensembl" id="ENSCWAT00000018400.1">
    <property type="protein sequence ID" value="ENSCWAP00000016969.1"/>
    <property type="gene ID" value="ENSCWAG00000013093.1"/>
</dbReference>
<dbReference type="AlphaFoldDB" id="A0A8C3YIA9"/>